<dbReference type="RefSeq" id="WP_190919179.1">
    <property type="nucleotide sequence ID" value="NZ_JACXIZ010000026.1"/>
</dbReference>
<dbReference type="InterPro" id="IPR050738">
    <property type="entry name" value="Sulfatase"/>
</dbReference>
<dbReference type="InterPro" id="IPR017850">
    <property type="entry name" value="Alkaline_phosphatase_core_sf"/>
</dbReference>
<dbReference type="PANTHER" id="PTHR42693:SF53">
    <property type="entry name" value="ENDO-4-O-SULFATASE"/>
    <property type="match status" value="1"/>
</dbReference>
<dbReference type="Pfam" id="PF00884">
    <property type="entry name" value="Sulfatase"/>
    <property type="match status" value="1"/>
</dbReference>
<keyword evidence="5" id="KW-1185">Reference proteome</keyword>
<evidence type="ECO:0000313" key="5">
    <source>
        <dbReference type="Proteomes" id="UP000621560"/>
    </source>
</evidence>
<dbReference type="InterPro" id="IPR000917">
    <property type="entry name" value="Sulfatase_N"/>
</dbReference>
<dbReference type="AlphaFoldDB" id="A0A927BTP4"/>
<evidence type="ECO:0000256" key="2">
    <source>
        <dbReference type="ARBA" id="ARBA00022801"/>
    </source>
</evidence>
<evidence type="ECO:0000313" key="4">
    <source>
        <dbReference type="EMBL" id="MBD2846612.1"/>
    </source>
</evidence>
<evidence type="ECO:0000256" key="1">
    <source>
        <dbReference type="ARBA" id="ARBA00008779"/>
    </source>
</evidence>
<feature type="domain" description="Sulfatase N-terminal" evidence="3">
    <location>
        <begin position="3"/>
        <end position="330"/>
    </location>
</feature>
<reference evidence="4" key="1">
    <citation type="submission" date="2020-09" db="EMBL/GenBank/DDBJ databases">
        <title>A novel bacterium of genus Paenibacillus, isolated from South China Sea.</title>
        <authorList>
            <person name="Huang H."/>
            <person name="Mo K."/>
            <person name="Hu Y."/>
        </authorList>
    </citation>
    <scope>NUCLEOTIDE SEQUENCE</scope>
    <source>
        <strain evidence="4">IB182496</strain>
    </source>
</reference>
<protein>
    <submittedName>
        <fullName evidence="4">Sulfatase</fullName>
    </submittedName>
</protein>
<dbReference type="PANTHER" id="PTHR42693">
    <property type="entry name" value="ARYLSULFATASE FAMILY MEMBER"/>
    <property type="match status" value="1"/>
</dbReference>
<sequence length="487" mass="55006">MRILYIDIDSLRPDHLGCYGYHRNTSPNIDRIAARGTRFTNYYATDAPCAPSRTAMFSARYGIHNGVVNHGGLAADRRPIGAERPFNYHHTAHQAWVDVLRFQKMHTAIISPFPGRHAAWHVLEGFLEMYDTGKHAGETAGDVSAEALRWIAGRGAEQEDWLLYLNFWDPHTPYRTPEAYGNPFADDPAPEWLTEDIIAAQRERYGTMSARDLPLGRQWPNLPAEIASRADFKRWIDGYDTAIRHVDDHVGLLLEALEARGLLEDTVIVVSADHGENQGELNIYGDHQTADHITSRIPLIVAGPRIAEGRVDEDLHYNIDLGPTLVELAGGAQRQGWDGESFLPALTGSEGDEGGEQKGRPYLVVSQMAWSCQRAVRFDQWMLIRTYHDGLKELPPLMLFDVERDPHETRNLADERPQEVAKGLRLLDEWLTERMYEADSPVDPMWQVIREGGPYHTRGLLDDYLQRLRETGREAAAERLAARHAGA</sequence>
<organism evidence="4 5">
    <name type="scientific">Paenibacillus sabuli</name>
    <dbReference type="NCBI Taxonomy" id="2772509"/>
    <lineage>
        <taxon>Bacteria</taxon>
        <taxon>Bacillati</taxon>
        <taxon>Bacillota</taxon>
        <taxon>Bacilli</taxon>
        <taxon>Bacillales</taxon>
        <taxon>Paenibacillaceae</taxon>
        <taxon>Paenibacillus</taxon>
    </lineage>
</organism>
<dbReference type="CDD" id="cd16148">
    <property type="entry name" value="sulfatase_like"/>
    <property type="match status" value="1"/>
</dbReference>
<name>A0A927BTP4_9BACL</name>
<keyword evidence="2" id="KW-0378">Hydrolase</keyword>
<dbReference type="GO" id="GO:0004065">
    <property type="term" value="F:arylsulfatase activity"/>
    <property type="evidence" value="ECO:0007669"/>
    <property type="project" value="TreeGrafter"/>
</dbReference>
<gene>
    <name evidence="4" type="ORF">IDH44_15535</name>
</gene>
<comment type="similarity">
    <text evidence="1">Belongs to the sulfatase family.</text>
</comment>
<accession>A0A927BTP4</accession>
<dbReference type="Proteomes" id="UP000621560">
    <property type="component" value="Unassembled WGS sequence"/>
</dbReference>
<dbReference type="SUPFAM" id="SSF53649">
    <property type="entry name" value="Alkaline phosphatase-like"/>
    <property type="match status" value="1"/>
</dbReference>
<evidence type="ECO:0000259" key="3">
    <source>
        <dbReference type="Pfam" id="PF00884"/>
    </source>
</evidence>
<comment type="caution">
    <text evidence="4">The sequence shown here is derived from an EMBL/GenBank/DDBJ whole genome shotgun (WGS) entry which is preliminary data.</text>
</comment>
<dbReference type="EMBL" id="JACXIZ010000026">
    <property type="protein sequence ID" value="MBD2846612.1"/>
    <property type="molecule type" value="Genomic_DNA"/>
</dbReference>
<proteinExistence type="inferred from homology"/>
<dbReference type="Gene3D" id="3.40.720.10">
    <property type="entry name" value="Alkaline Phosphatase, subunit A"/>
    <property type="match status" value="1"/>
</dbReference>